<organism evidence="3 4">
    <name type="scientific">Caenorhabditis tropicalis</name>
    <dbReference type="NCBI Taxonomy" id="1561998"/>
    <lineage>
        <taxon>Eukaryota</taxon>
        <taxon>Metazoa</taxon>
        <taxon>Ecdysozoa</taxon>
        <taxon>Nematoda</taxon>
        <taxon>Chromadorea</taxon>
        <taxon>Rhabditida</taxon>
        <taxon>Rhabditina</taxon>
        <taxon>Rhabditomorpha</taxon>
        <taxon>Rhabditoidea</taxon>
        <taxon>Rhabditidae</taxon>
        <taxon>Peloderinae</taxon>
        <taxon>Caenorhabditis</taxon>
    </lineage>
</organism>
<dbReference type="WBParaSite" id="Csp11.Scaffold574.g4371.t1">
    <property type="protein sequence ID" value="Csp11.Scaffold574.g4371.t1"/>
    <property type="gene ID" value="Csp11.Scaffold574.g4371"/>
</dbReference>
<dbReference type="PANTHER" id="PTHR47629:SF13">
    <property type="entry name" value="CW DOMAIN-CONTAINING PROTEIN-RELATED"/>
    <property type="match status" value="1"/>
</dbReference>
<evidence type="ECO:0000259" key="2">
    <source>
        <dbReference type="SMART" id="SM00605"/>
    </source>
</evidence>
<proteinExistence type="predicted"/>
<reference evidence="4" key="1">
    <citation type="submission" date="2016-11" db="UniProtKB">
        <authorList>
            <consortium name="WormBaseParasite"/>
        </authorList>
    </citation>
    <scope>IDENTIFICATION</scope>
</reference>
<evidence type="ECO:0000256" key="1">
    <source>
        <dbReference type="SAM" id="SignalP"/>
    </source>
</evidence>
<feature type="signal peptide" evidence="1">
    <location>
        <begin position="1"/>
        <end position="15"/>
    </location>
</feature>
<dbReference type="Pfam" id="PF08277">
    <property type="entry name" value="PAN_3"/>
    <property type="match status" value="1"/>
</dbReference>
<keyword evidence="3" id="KW-1185">Reference proteome</keyword>
<dbReference type="SUPFAM" id="SSF56436">
    <property type="entry name" value="C-type lectin-like"/>
    <property type="match status" value="1"/>
</dbReference>
<evidence type="ECO:0000313" key="4">
    <source>
        <dbReference type="WBParaSite" id="Csp11.Scaffold574.g4371.t1"/>
    </source>
</evidence>
<feature type="chain" id="PRO_5013334761" evidence="1">
    <location>
        <begin position="16"/>
        <end position="295"/>
    </location>
</feature>
<dbReference type="AlphaFoldDB" id="A0A1I7TBP2"/>
<dbReference type="PANTHER" id="PTHR47629">
    <property type="entry name" value="C-TYPE LECTIN-RELATED"/>
    <property type="match status" value="1"/>
</dbReference>
<dbReference type="Proteomes" id="UP000095282">
    <property type="component" value="Unplaced"/>
</dbReference>
<feature type="domain" description="PAN-3" evidence="2">
    <location>
        <begin position="1"/>
        <end position="121"/>
    </location>
</feature>
<sequence length="295" mass="33314">MWILFLLLLPNSIDSLKMVKIFGKVDQSTYSTPYEDSLTCFDECYSVSRCYLAYLDSSGECFHYSLSNQSITVSEVDERSYVAFKTDVDSCPASFDDLVITYKSQYASTVAWNRVENGWNFKGCLETWRRFQREDNLVICMRTFSTFESTKQEAIDSCISYKETIGFTTFLTGVASVEEAEWIKQYWTRIVGDPGCSDLDPTGEEYLGVWINGVRNCPDESSCAIFKWEDGYTNTDEALSPSNANLKSMPNGDTETSEGCLTIADMPDHPSKYINDVPCGFASCNRGYVCAYISE</sequence>
<name>A0A1I7TBP2_9PELO</name>
<dbReference type="InterPro" id="IPR016187">
    <property type="entry name" value="CTDL_fold"/>
</dbReference>
<keyword evidence="1" id="KW-0732">Signal</keyword>
<dbReference type="eggNOG" id="KOG4297">
    <property type="taxonomic scope" value="Eukaryota"/>
</dbReference>
<dbReference type="STRING" id="1561998.A0A1I7TBP2"/>
<dbReference type="InterPro" id="IPR016186">
    <property type="entry name" value="C-type_lectin-like/link_sf"/>
</dbReference>
<dbReference type="InterPro" id="IPR006583">
    <property type="entry name" value="PAN-3_domain"/>
</dbReference>
<dbReference type="SMART" id="SM00605">
    <property type="entry name" value="CW"/>
    <property type="match status" value="1"/>
</dbReference>
<protein>
    <submittedName>
        <fullName evidence="4">CW domain-containing protein</fullName>
    </submittedName>
</protein>
<accession>A0A1I7TBP2</accession>
<evidence type="ECO:0000313" key="3">
    <source>
        <dbReference type="Proteomes" id="UP000095282"/>
    </source>
</evidence>
<dbReference type="Gene3D" id="3.10.100.10">
    <property type="entry name" value="Mannose-Binding Protein A, subunit A"/>
    <property type="match status" value="1"/>
</dbReference>